<comment type="caution">
    <text evidence="1">The sequence shown here is derived from an EMBL/GenBank/DDBJ whole genome shotgun (WGS) entry which is preliminary data.</text>
</comment>
<dbReference type="EMBL" id="CM056810">
    <property type="protein sequence ID" value="KAJ8643154.1"/>
    <property type="molecule type" value="Genomic_DNA"/>
</dbReference>
<evidence type="ECO:0000313" key="2">
    <source>
        <dbReference type="Proteomes" id="UP001234297"/>
    </source>
</evidence>
<organism evidence="1 2">
    <name type="scientific">Persea americana</name>
    <name type="common">Avocado</name>
    <dbReference type="NCBI Taxonomy" id="3435"/>
    <lineage>
        <taxon>Eukaryota</taxon>
        <taxon>Viridiplantae</taxon>
        <taxon>Streptophyta</taxon>
        <taxon>Embryophyta</taxon>
        <taxon>Tracheophyta</taxon>
        <taxon>Spermatophyta</taxon>
        <taxon>Magnoliopsida</taxon>
        <taxon>Magnoliidae</taxon>
        <taxon>Laurales</taxon>
        <taxon>Lauraceae</taxon>
        <taxon>Persea</taxon>
    </lineage>
</organism>
<proteinExistence type="predicted"/>
<accession>A0ACC2MCT3</accession>
<reference evidence="1 2" key="1">
    <citation type="journal article" date="2022" name="Hortic Res">
        <title>A haplotype resolved chromosomal level avocado genome allows analysis of novel avocado genes.</title>
        <authorList>
            <person name="Nath O."/>
            <person name="Fletcher S.J."/>
            <person name="Hayward A."/>
            <person name="Shaw L.M."/>
            <person name="Masouleh A.K."/>
            <person name="Furtado A."/>
            <person name="Henry R.J."/>
            <person name="Mitter N."/>
        </authorList>
    </citation>
    <scope>NUCLEOTIDE SEQUENCE [LARGE SCALE GENOMIC DNA]</scope>
    <source>
        <strain evidence="2">cv. Hass</strain>
    </source>
</reference>
<protein>
    <submittedName>
        <fullName evidence="1">Uncharacterized protein</fullName>
    </submittedName>
</protein>
<keyword evidence="2" id="KW-1185">Reference proteome</keyword>
<dbReference type="Proteomes" id="UP001234297">
    <property type="component" value="Chromosome 2"/>
</dbReference>
<name>A0ACC2MCT3_PERAE</name>
<gene>
    <name evidence="1" type="ORF">MRB53_004902</name>
</gene>
<sequence length="142" mass="14747">MGLHVAPASRTTAAPPANSIASLSALLHPLDAAPLLLPLPIHHLPLPGPHLLRPLPLPPSPRCPLGPHCPLRPPPLSAPHCPLQPPPPPTTPLVRLLPLLLLCHHPGALLGPLQPLPPPAASGNTMPLPNFFPAFAATPVRD</sequence>
<evidence type="ECO:0000313" key="1">
    <source>
        <dbReference type="EMBL" id="KAJ8643154.1"/>
    </source>
</evidence>